<gene>
    <name evidence="1" type="ORF">EDD62_1814</name>
</gene>
<sequence>MLPFFNGGAEMIKSLADFTEEERQKAMERYYKNDNN</sequence>
<evidence type="ECO:0000313" key="2">
    <source>
        <dbReference type="Proteomes" id="UP000277108"/>
    </source>
</evidence>
<comment type="caution">
    <text evidence="1">The sequence shown here is derived from an EMBL/GenBank/DDBJ whole genome shotgun (WGS) entry which is preliminary data.</text>
</comment>
<proteinExistence type="predicted"/>
<reference evidence="1 2" key="1">
    <citation type="submission" date="2018-11" db="EMBL/GenBank/DDBJ databases">
        <title>Genomic Encyclopedia of Type Strains, Phase IV (KMG-IV): sequencing the most valuable type-strain genomes for metagenomic binning, comparative biology and taxonomic classification.</title>
        <authorList>
            <person name="Goeker M."/>
        </authorList>
    </citation>
    <scope>NUCLEOTIDE SEQUENCE [LARGE SCALE GENOMIC DNA]</scope>
    <source>
        <strain evidence="1 2">DSM 29158</strain>
    </source>
</reference>
<dbReference type="AlphaFoldDB" id="A0A3N5BVN8"/>
<accession>A0A3N5BVN8</accession>
<protein>
    <submittedName>
        <fullName evidence="1">Uncharacterized protein</fullName>
    </submittedName>
</protein>
<name>A0A3N5BVN8_9BACL</name>
<evidence type="ECO:0000313" key="1">
    <source>
        <dbReference type="EMBL" id="RPF53858.1"/>
    </source>
</evidence>
<keyword evidence="2" id="KW-1185">Reference proteome</keyword>
<dbReference type="Proteomes" id="UP000277108">
    <property type="component" value="Unassembled WGS sequence"/>
</dbReference>
<dbReference type="EMBL" id="RKRK01000008">
    <property type="protein sequence ID" value="RPF53858.1"/>
    <property type="molecule type" value="Genomic_DNA"/>
</dbReference>
<organism evidence="1 2">
    <name type="scientific">Abyssicoccus albus</name>
    <dbReference type="NCBI Taxonomy" id="1817405"/>
    <lineage>
        <taxon>Bacteria</taxon>
        <taxon>Bacillati</taxon>
        <taxon>Bacillota</taxon>
        <taxon>Bacilli</taxon>
        <taxon>Bacillales</taxon>
        <taxon>Abyssicoccaceae</taxon>
    </lineage>
</organism>